<evidence type="ECO:0000256" key="2">
    <source>
        <dbReference type="SAM" id="SignalP"/>
    </source>
</evidence>
<gene>
    <name evidence="3" type="primary">Dvir\GJ18926</name>
    <name evidence="3" type="ORF">Dvir_GJ18926</name>
</gene>
<dbReference type="OMA" id="QHICVRS"/>
<feature type="compositionally biased region" description="Low complexity" evidence="1">
    <location>
        <begin position="212"/>
        <end position="221"/>
    </location>
</feature>
<dbReference type="KEGG" id="dvi:6631821"/>
<dbReference type="HOGENOM" id="CLU_113864_0_0_1"/>
<organism evidence="3 4">
    <name type="scientific">Drosophila virilis</name>
    <name type="common">Fruit fly</name>
    <dbReference type="NCBI Taxonomy" id="7244"/>
    <lineage>
        <taxon>Eukaryota</taxon>
        <taxon>Metazoa</taxon>
        <taxon>Ecdysozoa</taxon>
        <taxon>Arthropoda</taxon>
        <taxon>Hexapoda</taxon>
        <taxon>Insecta</taxon>
        <taxon>Pterygota</taxon>
        <taxon>Neoptera</taxon>
        <taxon>Endopterygota</taxon>
        <taxon>Diptera</taxon>
        <taxon>Brachycera</taxon>
        <taxon>Muscomorpha</taxon>
        <taxon>Ephydroidea</taxon>
        <taxon>Drosophilidae</taxon>
        <taxon>Drosophila</taxon>
    </lineage>
</organism>
<accession>B4M3L9</accession>
<dbReference type="EMBL" id="CH940651">
    <property type="protein sequence ID" value="EDW65394.1"/>
    <property type="molecule type" value="Genomic_DNA"/>
</dbReference>
<dbReference type="eggNOG" id="KOG3624">
    <property type="taxonomic scope" value="Eukaryota"/>
</dbReference>
<feature type="region of interest" description="Disordered" evidence="1">
    <location>
        <begin position="199"/>
        <end position="228"/>
    </location>
</feature>
<name>B4M3L9_DROVI</name>
<dbReference type="FunCoup" id="B4M3L9">
    <property type="interactions" value="1"/>
</dbReference>
<evidence type="ECO:0000313" key="3">
    <source>
        <dbReference type="EMBL" id="EDW65394.1"/>
    </source>
</evidence>
<dbReference type="PhylomeDB" id="B4M3L9"/>
<sequence length="228" mass="25553">MQLTRLIVIVLSAALLLLLSSPIDAWTPTLIPTSGPVTILPTRWPLCRLPAVCAARSPRVCGRAEDGMCRRFRNICELLELNRPDLSSSNQLTWTHTQERDCRTVRGVGAAYATWCHQDCPRRPVACRRTPRSQEICVRSRNHRQCKVVANRCQLLNNNCHSRPRNNWLPADKRLCGPMQLGDKPRACATLPLTRKPDVTIRPVLPPPPPRITTTRRPGPVNVTLTAG</sequence>
<feature type="chain" id="PRO_5002817181" description="Kazal-like domain-containing protein" evidence="2">
    <location>
        <begin position="26"/>
        <end position="228"/>
    </location>
</feature>
<dbReference type="STRING" id="7244.B4M3L9"/>
<feature type="signal peptide" evidence="2">
    <location>
        <begin position="1"/>
        <end position="25"/>
    </location>
</feature>
<dbReference type="Proteomes" id="UP000008792">
    <property type="component" value="Unassembled WGS sequence"/>
</dbReference>
<protein>
    <recommendedName>
        <fullName evidence="5">Kazal-like domain-containing protein</fullName>
    </recommendedName>
</protein>
<dbReference type="OrthoDB" id="8037742at2759"/>
<dbReference type="InParanoid" id="B4M3L9"/>
<keyword evidence="4" id="KW-1185">Reference proteome</keyword>
<dbReference type="AlphaFoldDB" id="B4M3L9"/>
<proteinExistence type="predicted"/>
<reference evidence="3 4" key="1">
    <citation type="journal article" date="2007" name="Nature">
        <title>Evolution of genes and genomes on the Drosophila phylogeny.</title>
        <authorList>
            <consortium name="Drosophila 12 Genomes Consortium"/>
            <person name="Clark A.G."/>
            <person name="Eisen M.B."/>
            <person name="Smith D.R."/>
            <person name="Bergman C.M."/>
            <person name="Oliver B."/>
            <person name="Markow T.A."/>
            <person name="Kaufman T.C."/>
            <person name="Kellis M."/>
            <person name="Gelbart W."/>
            <person name="Iyer V.N."/>
            <person name="Pollard D.A."/>
            <person name="Sackton T.B."/>
            <person name="Larracuente A.M."/>
            <person name="Singh N.D."/>
            <person name="Abad J.P."/>
            <person name="Abt D.N."/>
            <person name="Adryan B."/>
            <person name="Aguade M."/>
            <person name="Akashi H."/>
            <person name="Anderson W.W."/>
            <person name="Aquadro C.F."/>
            <person name="Ardell D.H."/>
            <person name="Arguello R."/>
            <person name="Artieri C.G."/>
            <person name="Barbash D.A."/>
            <person name="Barker D."/>
            <person name="Barsanti P."/>
            <person name="Batterham P."/>
            <person name="Batzoglou S."/>
            <person name="Begun D."/>
            <person name="Bhutkar A."/>
            <person name="Blanco E."/>
            <person name="Bosak S.A."/>
            <person name="Bradley R.K."/>
            <person name="Brand A.D."/>
            <person name="Brent M.R."/>
            <person name="Brooks A.N."/>
            <person name="Brown R.H."/>
            <person name="Butlin R.K."/>
            <person name="Caggese C."/>
            <person name="Calvi B.R."/>
            <person name="Bernardo de Carvalho A."/>
            <person name="Caspi A."/>
            <person name="Castrezana S."/>
            <person name="Celniker S.E."/>
            <person name="Chang J.L."/>
            <person name="Chapple C."/>
            <person name="Chatterji S."/>
            <person name="Chinwalla A."/>
            <person name="Civetta A."/>
            <person name="Clifton S.W."/>
            <person name="Comeron J.M."/>
            <person name="Costello J.C."/>
            <person name="Coyne J.A."/>
            <person name="Daub J."/>
            <person name="David R.G."/>
            <person name="Delcher A.L."/>
            <person name="Delehaunty K."/>
            <person name="Do C.B."/>
            <person name="Ebling H."/>
            <person name="Edwards K."/>
            <person name="Eickbush T."/>
            <person name="Evans J.D."/>
            <person name="Filipski A."/>
            <person name="Findeiss S."/>
            <person name="Freyhult E."/>
            <person name="Fulton L."/>
            <person name="Fulton R."/>
            <person name="Garcia A.C."/>
            <person name="Gardiner A."/>
            <person name="Garfield D.A."/>
            <person name="Garvin B.E."/>
            <person name="Gibson G."/>
            <person name="Gilbert D."/>
            <person name="Gnerre S."/>
            <person name="Godfrey J."/>
            <person name="Good R."/>
            <person name="Gotea V."/>
            <person name="Gravely B."/>
            <person name="Greenberg A.J."/>
            <person name="Griffiths-Jones S."/>
            <person name="Gross S."/>
            <person name="Guigo R."/>
            <person name="Gustafson E.A."/>
            <person name="Haerty W."/>
            <person name="Hahn M.W."/>
            <person name="Halligan D.L."/>
            <person name="Halpern A.L."/>
            <person name="Halter G.M."/>
            <person name="Han M.V."/>
            <person name="Heger A."/>
            <person name="Hillier L."/>
            <person name="Hinrichs A.S."/>
            <person name="Holmes I."/>
            <person name="Hoskins R.A."/>
            <person name="Hubisz M.J."/>
            <person name="Hultmark D."/>
            <person name="Huntley M.A."/>
            <person name="Jaffe D.B."/>
            <person name="Jagadeeshan S."/>
            <person name="Jeck W.R."/>
            <person name="Johnson J."/>
            <person name="Jones C.D."/>
            <person name="Jordan W.C."/>
            <person name="Karpen G.H."/>
            <person name="Kataoka E."/>
            <person name="Keightley P.D."/>
            <person name="Kheradpour P."/>
            <person name="Kirkness E.F."/>
            <person name="Koerich L.B."/>
            <person name="Kristiansen K."/>
            <person name="Kudrna D."/>
            <person name="Kulathinal R.J."/>
            <person name="Kumar S."/>
            <person name="Kwok R."/>
            <person name="Lander E."/>
            <person name="Langley C.H."/>
            <person name="Lapoint R."/>
            <person name="Lazzaro B.P."/>
            <person name="Lee S.J."/>
            <person name="Levesque L."/>
            <person name="Li R."/>
            <person name="Lin C.F."/>
            <person name="Lin M.F."/>
            <person name="Lindblad-Toh K."/>
            <person name="Llopart A."/>
            <person name="Long M."/>
            <person name="Low L."/>
            <person name="Lozovsky E."/>
            <person name="Lu J."/>
            <person name="Luo M."/>
            <person name="Machado C.A."/>
            <person name="Makalowski W."/>
            <person name="Marzo M."/>
            <person name="Matsuda M."/>
            <person name="Matzkin L."/>
            <person name="McAllister B."/>
            <person name="McBride C.S."/>
            <person name="McKernan B."/>
            <person name="McKernan K."/>
            <person name="Mendez-Lago M."/>
            <person name="Minx P."/>
            <person name="Mollenhauer M.U."/>
            <person name="Montooth K."/>
            <person name="Mount S.M."/>
            <person name="Mu X."/>
            <person name="Myers E."/>
            <person name="Negre B."/>
            <person name="Newfeld S."/>
            <person name="Nielsen R."/>
            <person name="Noor M.A."/>
            <person name="O'Grady P."/>
            <person name="Pachter L."/>
            <person name="Papaceit M."/>
            <person name="Parisi M.J."/>
            <person name="Parisi M."/>
            <person name="Parts L."/>
            <person name="Pedersen J.S."/>
            <person name="Pesole G."/>
            <person name="Phillippy A.M."/>
            <person name="Ponting C.P."/>
            <person name="Pop M."/>
            <person name="Porcelli D."/>
            <person name="Powell J.R."/>
            <person name="Prohaska S."/>
            <person name="Pruitt K."/>
            <person name="Puig M."/>
            <person name="Quesneville H."/>
            <person name="Ram K.R."/>
            <person name="Rand D."/>
            <person name="Rasmussen M.D."/>
            <person name="Reed L.K."/>
            <person name="Reenan R."/>
            <person name="Reily A."/>
            <person name="Remington K.A."/>
            <person name="Rieger T.T."/>
            <person name="Ritchie M.G."/>
            <person name="Robin C."/>
            <person name="Rogers Y.H."/>
            <person name="Rohde C."/>
            <person name="Rozas J."/>
            <person name="Rubenfield M.J."/>
            <person name="Ruiz A."/>
            <person name="Russo S."/>
            <person name="Salzberg S.L."/>
            <person name="Sanchez-Gracia A."/>
            <person name="Saranga D.J."/>
            <person name="Sato H."/>
            <person name="Schaeffer S.W."/>
            <person name="Schatz M.C."/>
            <person name="Schlenke T."/>
            <person name="Schwartz R."/>
            <person name="Segarra C."/>
            <person name="Singh R.S."/>
            <person name="Sirot L."/>
            <person name="Sirota M."/>
            <person name="Sisneros N.B."/>
            <person name="Smith C.D."/>
            <person name="Smith T.F."/>
            <person name="Spieth J."/>
            <person name="Stage D.E."/>
            <person name="Stark A."/>
            <person name="Stephan W."/>
            <person name="Strausberg R.L."/>
            <person name="Strempel S."/>
            <person name="Sturgill D."/>
            <person name="Sutton G."/>
            <person name="Sutton G.G."/>
            <person name="Tao W."/>
            <person name="Teichmann S."/>
            <person name="Tobari Y.N."/>
            <person name="Tomimura Y."/>
            <person name="Tsolas J.M."/>
            <person name="Valente V.L."/>
            <person name="Venter E."/>
            <person name="Venter J.C."/>
            <person name="Vicario S."/>
            <person name="Vieira F.G."/>
            <person name="Vilella A.J."/>
            <person name="Villasante A."/>
            <person name="Walenz B."/>
            <person name="Wang J."/>
            <person name="Wasserman M."/>
            <person name="Watts T."/>
            <person name="Wilson D."/>
            <person name="Wilson R.K."/>
            <person name="Wing R.A."/>
            <person name="Wolfner M.F."/>
            <person name="Wong A."/>
            <person name="Wong G.K."/>
            <person name="Wu C.I."/>
            <person name="Wu G."/>
            <person name="Yamamoto D."/>
            <person name="Yang H.P."/>
            <person name="Yang S.P."/>
            <person name="Yorke J.A."/>
            <person name="Yoshida K."/>
            <person name="Zdobnov E."/>
            <person name="Zhang P."/>
            <person name="Zhang Y."/>
            <person name="Zimin A.V."/>
            <person name="Baldwin J."/>
            <person name="Abdouelleil A."/>
            <person name="Abdulkadir J."/>
            <person name="Abebe A."/>
            <person name="Abera B."/>
            <person name="Abreu J."/>
            <person name="Acer S.C."/>
            <person name="Aftuck L."/>
            <person name="Alexander A."/>
            <person name="An P."/>
            <person name="Anderson E."/>
            <person name="Anderson S."/>
            <person name="Arachi H."/>
            <person name="Azer M."/>
            <person name="Bachantsang P."/>
            <person name="Barry A."/>
            <person name="Bayul T."/>
            <person name="Berlin A."/>
            <person name="Bessette D."/>
            <person name="Bloom T."/>
            <person name="Blye J."/>
            <person name="Boguslavskiy L."/>
            <person name="Bonnet C."/>
            <person name="Boukhgalter B."/>
            <person name="Bourzgui I."/>
            <person name="Brown A."/>
            <person name="Cahill P."/>
            <person name="Channer S."/>
            <person name="Cheshatsang Y."/>
            <person name="Chuda L."/>
            <person name="Citroen M."/>
            <person name="Collymore A."/>
            <person name="Cooke P."/>
            <person name="Costello M."/>
            <person name="D'Aco K."/>
            <person name="Daza R."/>
            <person name="De Haan G."/>
            <person name="DeGray S."/>
            <person name="DeMaso C."/>
            <person name="Dhargay N."/>
            <person name="Dooley K."/>
            <person name="Dooley E."/>
            <person name="Doricent M."/>
            <person name="Dorje P."/>
            <person name="Dorjee K."/>
            <person name="Dupes A."/>
            <person name="Elong R."/>
            <person name="Falk J."/>
            <person name="Farina A."/>
            <person name="Faro S."/>
            <person name="Ferguson D."/>
            <person name="Fisher S."/>
            <person name="Foley C.D."/>
            <person name="Franke A."/>
            <person name="Friedrich D."/>
            <person name="Gadbois L."/>
            <person name="Gearin G."/>
            <person name="Gearin C.R."/>
            <person name="Giannoukos G."/>
            <person name="Goode T."/>
            <person name="Graham J."/>
            <person name="Grandbois E."/>
            <person name="Grewal S."/>
            <person name="Gyaltsen K."/>
            <person name="Hafez N."/>
            <person name="Hagos B."/>
            <person name="Hall J."/>
            <person name="Henson C."/>
            <person name="Hollinger A."/>
            <person name="Honan T."/>
            <person name="Huard M.D."/>
            <person name="Hughes L."/>
            <person name="Hurhula B."/>
            <person name="Husby M.E."/>
            <person name="Kamat A."/>
            <person name="Kanga B."/>
            <person name="Kashin S."/>
            <person name="Khazanovich D."/>
            <person name="Kisner P."/>
            <person name="Lance K."/>
            <person name="Lara M."/>
            <person name="Lee W."/>
            <person name="Lennon N."/>
            <person name="Letendre F."/>
            <person name="LeVine R."/>
            <person name="Lipovsky A."/>
            <person name="Liu X."/>
            <person name="Liu J."/>
            <person name="Liu S."/>
            <person name="Lokyitsang T."/>
            <person name="Lokyitsang Y."/>
            <person name="Lubonja R."/>
            <person name="Lui A."/>
            <person name="MacDonald P."/>
            <person name="Magnisalis V."/>
            <person name="Maru K."/>
            <person name="Matthews C."/>
            <person name="McCusker W."/>
            <person name="McDonough S."/>
            <person name="Mehta T."/>
            <person name="Meldrim J."/>
            <person name="Meneus L."/>
            <person name="Mihai O."/>
            <person name="Mihalev A."/>
            <person name="Mihova T."/>
            <person name="Mittelman R."/>
            <person name="Mlenga V."/>
            <person name="Montmayeur A."/>
            <person name="Mulrain L."/>
            <person name="Navidi A."/>
            <person name="Naylor J."/>
            <person name="Negash T."/>
            <person name="Nguyen T."/>
            <person name="Nguyen N."/>
            <person name="Nicol R."/>
            <person name="Norbu C."/>
            <person name="Norbu N."/>
            <person name="Novod N."/>
            <person name="O'Neill B."/>
            <person name="Osman S."/>
            <person name="Markiewicz E."/>
            <person name="Oyono O.L."/>
            <person name="Patti C."/>
            <person name="Phunkhang P."/>
            <person name="Pierre F."/>
            <person name="Priest M."/>
            <person name="Raghuraman S."/>
            <person name="Rege F."/>
            <person name="Reyes R."/>
            <person name="Rise C."/>
            <person name="Rogov P."/>
            <person name="Ross K."/>
            <person name="Ryan E."/>
            <person name="Settipalli S."/>
            <person name="Shea T."/>
            <person name="Sherpa N."/>
            <person name="Shi L."/>
            <person name="Shih D."/>
            <person name="Sparrow T."/>
            <person name="Spaulding J."/>
            <person name="Stalker J."/>
            <person name="Stange-Thomann N."/>
            <person name="Stavropoulos S."/>
            <person name="Stone C."/>
            <person name="Strader C."/>
            <person name="Tesfaye S."/>
            <person name="Thomson T."/>
            <person name="Thoulutsang Y."/>
            <person name="Thoulutsang D."/>
            <person name="Topham K."/>
            <person name="Topping I."/>
            <person name="Tsamla T."/>
            <person name="Vassiliev H."/>
            <person name="Vo A."/>
            <person name="Wangchuk T."/>
            <person name="Wangdi T."/>
            <person name="Weiand M."/>
            <person name="Wilkinson J."/>
            <person name="Wilson A."/>
            <person name="Yadav S."/>
            <person name="Young G."/>
            <person name="Yu Q."/>
            <person name="Zembek L."/>
            <person name="Zhong D."/>
            <person name="Zimmer A."/>
            <person name="Zwirko Z."/>
            <person name="Jaffe D.B."/>
            <person name="Alvarez P."/>
            <person name="Brockman W."/>
            <person name="Butler J."/>
            <person name="Chin C."/>
            <person name="Gnerre S."/>
            <person name="Grabherr M."/>
            <person name="Kleber M."/>
            <person name="Mauceli E."/>
            <person name="MacCallum I."/>
        </authorList>
    </citation>
    <scope>NUCLEOTIDE SEQUENCE [LARGE SCALE GENOMIC DNA]</scope>
    <source>
        <strain evidence="4">Tucson 15010-1051.87</strain>
    </source>
</reference>
<evidence type="ECO:0008006" key="5">
    <source>
        <dbReference type="Google" id="ProtNLM"/>
    </source>
</evidence>
<evidence type="ECO:0000256" key="1">
    <source>
        <dbReference type="SAM" id="MobiDB-lite"/>
    </source>
</evidence>
<evidence type="ECO:0000313" key="4">
    <source>
        <dbReference type="Proteomes" id="UP000008792"/>
    </source>
</evidence>
<keyword evidence="2" id="KW-0732">Signal</keyword>